<keyword evidence="5" id="KW-1185">Reference proteome</keyword>
<protein>
    <submittedName>
        <fullName evidence="3">DNA-binding transcriptional regulator YdaS (Cro superfamily)</fullName>
    </submittedName>
    <submittedName>
        <fullName evidence="2">Helix-turn-helix domain-containing protein</fullName>
    </submittedName>
</protein>
<dbReference type="EMBL" id="JALJZU010000001">
    <property type="protein sequence ID" value="MCP2007058.1"/>
    <property type="molecule type" value="Genomic_DNA"/>
</dbReference>
<gene>
    <name evidence="2" type="ORF">KVP70_13445</name>
    <name evidence="3" type="ORF">L1274_000746</name>
</gene>
<dbReference type="InterPro" id="IPR031856">
    <property type="entry name" value="YdaS_toxin-like"/>
</dbReference>
<dbReference type="Proteomes" id="UP001155901">
    <property type="component" value="Unassembled WGS sequence"/>
</dbReference>
<feature type="compositionally biased region" description="Polar residues" evidence="1">
    <location>
        <begin position="71"/>
        <end position="81"/>
    </location>
</feature>
<organism evidence="2 4">
    <name type="scientific">Duganella violaceipulchra</name>
    <dbReference type="NCBI Taxonomy" id="2849652"/>
    <lineage>
        <taxon>Bacteria</taxon>
        <taxon>Pseudomonadati</taxon>
        <taxon>Pseudomonadota</taxon>
        <taxon>Betaproteobacteria</taxon>
        <taxon>Burkholderiales</taxon>
        <taxon>Oxalobacteraceae</taxon>
        <taxon>Telluria group</taxon>
        <taxon>Duganella</taxon>
    </lineage>
</organism>
<evidence type="ECO:0000313" key="5">
    <source>
        <dbReference type="Proteomes" id="UP001162889"/>
    </source>
</evidence>
<dbReference type="EMBL" id="JAHTGR010000006">
    <property type="protein sequence ID" value="MBV6321947.1"/>
    <property type="molecule type" value="Genomic_DNA"/>
</dbReference>
<evidence type="ECO:0000313" key="4">
    <source>
        <dbReference type="Proteomes" id="UP001155901"/>
    </source>
</evidence>
<evidence type="ECO:0000256" key="1">
    <source>
        <dbReference type="SAM" id="MobiDB-lite"/>
    </source>
</evidence>
<dbReference type="GO" id="GO:0003677">
    <property type="term" value="F:DNA binding"/>
    <property type="evidence" value="ECO:0007669"/>
    <property type="project" value="UniProtKB-KW"/>
</dbReference>
<evidence type="ECO:0000313" key="2">
    <source>
        <dbReference type="EMBL" id="MBV6321947.1"/>
    </source>
</evidence>
<name>A0AA41HBQ7_9BURK</name>
<feature type="region of interest" description="Disordered" evidence="1">
    <location>
        <begin position="68"/>
        <end position="91"/>
    </location>
</feature>
<comment type="caution">
    <text evidence="2">The sequence shown here is derived from an EMBL/GenBank/DDBJ whole genome shotgun (WGS) entry which is preliminary data.</text>
</comment>
<dbReference type="AlphaFoldDB" id="A0AA41HBQ7"/>
<keyword evidence="3" id="KW-0238">DNA-binding</keyword>
<dbReference type="Pfam" id="PF15943">
    <property type="entry name" value="YdaS_toxin"/>
    <property type="match status" value="1"/>
</dbReference>
<proteinExistence type="predicted"/>
<sequence>MDLKKYISAERGRAKSLAAHLGISPSFLSQIAAGTAPASPSRCLEIEKGTGGQVTRKDLREDWREIWPELKQSNANPQRATTPRKPAKEVA</sequence>
<evidence type="ECO:0000313" key="3">
    <source>
        <dbReference type="EMBL" id="MCP2007058.1"/>
    </source>
</evidence>
<dbReference type="Proteomes" id="UP001162889">
    <property type="component" value="Unassembled WGS sequence"/>
</dbReference>
<accession>A0AA41HBQ7</accession>
<dbReference type="RefSeq" id="WP_217942733.1">
    <property type="nucleotide sequence ID" value="NZ_JAHTGR010000006.1"/>
</dbReference>
<reference evidence="3" key="2">
    <citation type="submission" date="2022-03" db="EMBL/GenBank/DDBJ databases">
        <title>Genome Encyclopedia of Bacteria and Archaea VI: Functional Genomics of Type Strains.</title>
        <authorList>
            <person name="Whitman W."/>
        </authorList>
    </citation>
    <scope>NUCLEOTIDE SEQUENCE</scope>
    <source>
        <strain evidence="3">HSC-15S17</strain>
    </source>
</reference>
<reference evidence="2" key="1">
    <citation type="submission" date="2021-07" db="EMBL/GenBank/DDBJ databases">
        <title>Characterization of violacein-producing bacteria and related species.</title>
        <authorList>
            <person name="Wilson H.S."/>
            <person name="De Leon M.E."/>
        </authorList>
    </citation>
    <scope>NUCLEOTIDE SEQUENCE</scope>
    <source>
        <strain evidence="2">HSC-15S17</strain>
    </source>
</reference>